<dbReference type="AlphaFoldDB" id="A0A1I4BJP9"/>
<keyword evidence="1" id="KW-0175">Coiled coil</keyword>
<dbReference type="Proteomes" id="UP000199111">
    <property type="component" value="Unassembled WGS sequence"/>
</dbReference>
<evidence type="ECO:0000256" key="1">
    <source>
        <dbReference type="SAM" id="Coils"/>
    </source>
</evidence>
<dbReference type="Gene3D" id="3.40.50.300">
    <property type="entry name" value="P-loop containing nucleotide triphosphate hydrolases"/>
    <property type="match status" value="2"/>
</dbReference>
<organism evidence="3 4">
    <name type="scientific">Streptosporangium canum</name>
    <dbReference type="NCBI Taxonomy" id="324952"/>
    <lineage>
        <taxon>Bacteria</taxon>
        <taxon>Bacillati</taxon>
        <taxon>Actinomycetota</taxon>
        <taxon>Actinomycetes</taxon>
        <taxon>Streptosporangiales</taxon>
        <taxon>Streptosporangiaceae</taxon>
        <taxon>Streptosporangium</taxon>
    </lineage>
</organism>
<dbReference type="InterPro" id="IPR025285">
    <property type="entry name" value="DUF4145"/>
</dbReference>
<dbReference type="InterPro" id="IPR006935">
    <property type="entry name" value="Helicase/UvrB_N"/>
</dbReference>
<proteinExistence type="predicted"/>
<accession>A0A1I4BJP9</accession>
<feature type="coiled-coil region" evidence="1">
    <location>
        <begin position="158"/>
        <end position="220"/>
    </location>
</feature>
<protein>
    <submittedName>
        <fullName evidence="3">Type I restriction enzyme, R subunit</fullName>
    </submittedName>
</protein>
<dbReference type="PROSITE" id="PS51192">
    <property type="entry name" value="HELICASE_ATP_BIND_1"/>
    <property type="match status" value="1"/>
</dbReference>
<dbReference type="InterPro" id="IPR013670">
    <property type="entry name" value="EcoEI_R_C_dom"/>
</dbReference>
<dbReference type="GO" id="GO:0016787">
    <property type="term" value="F:hydrolase activity"/>
    <property type="evidence" value="ECO:0007669"/>
    <property type="project" value="InterPro"/>
</dbReference>
<dbReference type="InterPro" id="IPR050742">
    <property type="entry name" value="Helicase_Restrict-Modif_Enz"/>
</dbReference>
<dbReference type="PANTHER" id="PTHR47396">
    <property type="entry name" value="TYPE I RESTRICTION ENZYME ECOKI R PROTEIN"/>
    <property type="match status" value="1"/>
</dbReference>
<dbReference type="SUPFAM" id="SSF52540">
    <property type="entry name" value="P-loop containing nucleoside triphosphate hydrolases"/>
    <property type="match status" value="2"/>
</dbReference>
<dbReference type="GO" id="GO:0005524">
    <property type="term" value="F:ATP binding"/>
    <property type="evidence" value="ECO:0007669"/>
    <property type="project" value="InterPro"/>
</dbReference>
<dbReference type="GeneID" id="96302207"/>
<name>A0A1I4BJP9_9ACTN</name>
<dbReference type="Pfam" id="PF04851">
    <property type="entry name" value="ResIII"/>
    <property type="match status" value="1"/>
</dbReference>
<evidence type="ECO:0000313" key="3">
    <source>
        <dbReference type="EMBL" id="SFK68407.1"/>
    </source>
</evidence>
<dbReference type="RefSeq" id="WP_093890784.1">
    <property type="nucleotide sequence ID" value="NZ_FOQY01000032.1"/>
</dbReference>
<dbReference type="GO" id="GO:0006304">
    <property type="term" value="P:DNA modification"/>
    <property type="evidence" value="ECO:0007669"/>
    <property type="project" value="InterPro"/>
</dbReference>
<dbReference type="EMBL" id="FOQY01000032">
    <property type="protein sequence ID" value="SFK68407.1"/>
    <property type="molecule type" value="Genomic_DNA"/>
</dbReference>
<dbReference type="InterPro" id="IPR027417">
    <property type="entry name" value="P-loop_NTPase"/>
</dbReference>
<dbReference type="Pfam" id="PF08463">
    <property type="entry name" value="EcoEI_R_C"/>
    <property type="match status" value="1"/>
</dbReference>
<dbReference type="PANTHER" id="PTHR47396:SF1">
    <property type="entry name" value="ATP-DEPENDENT HELICASE IRC3-RELATED"/>
    <property type="match status" value="1"/>
</dbReference>
<feature type="domain" description="Helicase ATP-binding" evidence="2">
    <location>
        <begin position="424"/>
        <end position="612"/>
    </location>
</feature>
<gene>
    <name evidence="3" type="ORF">SAMN05216275_13218</name>
</gene>
<dbReference type="InterPro" id="IPR014001">
    <property type="entry name" value="Helicase_ATP-bd"/>
</dbReference>
<evidence type="ECO:0000313" key="4">
    <source>
        <dbReference type="Proteomes" id="UP000199111"/>
    </source>
</evidence>
<keyword evidence="4" id="KW-1185">Reference proteome</keyword>
<dbReference type="Gene3D" id="3.90.1570.30">
    <property type="match status" value="1"/>
</dbReference>
<dbReference type="Pfam" id="PF13643">
    <property type="entry name" value="DUF4145"/>
    <property type="match status" value="1"/>
</dbReference>
<reference evidence="4" key="1">
    <citation type="submission" date="2016-10" db="EMBL/GenBank/DDBJ databases">
        <authorList>
            <person name="Varghese N."/>
            <person name="Submissions S."/>
        </authorList>
    </citation>
    <scope>NUCLEOTIDE SEQUENCE [LARGE SCALE GENOMIC DNA]</scope>
    <source>
        <strain evidence="4">CGMCC 4.2126</strain>
    </source>
</reference>
<dbReference type="GO" id="GO:0005829">
    <property type="term" value="C:cytosol"/>
    <property type="evidence" value="ECO:0007669"/>
    <property type="project" value="TreeGrafter"/>
</dbReference>
<dbReference type="GO" id="GO:0003677">
    <property type="term" value="F:DNA binding"/>
    <property type="evidence" value="ECO:0007669"/>
    <property type="project" value="InterPro"/>
</dbReference>
<evidence type="ECO:0000259" key="2">
    <source>
        <dbReference type="PROSITE" id="PS51192"/>
    </source>
</evidence>
<sequence length="1162" mass="129758">MVNGVGGLAGGSPNFGFLLAHEPLLVVYGAGAETSVFTDPNGALVKCRQFIEVLTTVMVRRTGIAVAGDNRLGTRIHALSDNGVILKNGADAFHEIRRIGNRAVHEHYADTRAALDSVNKCFQLGLLLHRAITGDRQVITFVPPQPPVDVTGRLREDLERYKRELTEARLILDGKRSRAEAVSEARAEAEAELSRVLHERDRLTAQLEALQGAAQQLRSEFDERTPDKVSISRRRLFIEQARAPEPLTEAQARREIDRMLREAGWVVQDSAQLNPLAGTGVAVREFAFAHGRSDYALYVDGMLVGVIEAKREGTSLTGVEWQSAGYAAALPKAYAMATWRRDIPLPFRYESTGVETRFTNGLDPDPRSRGVFSFHRPETVAAWMAEADERPDAPTLRARVRQMPALVETGLRPAQIDAVKGVESSLCRDLPRALVQMATGAGKTFAAVTQTYRLIKHAGAKRVLFLVDRNNLGDQAAAEFRNYITPDDGRKLSELYNIQRLAGGTVLESTNVVITTIQRLSLALRGEQLPADDDDQGVDDYVPDRPVDAQYNRQLPPETFDLIVVDECHRSIYGKWRAVLDYFDAPILGLTATPTAQTLGFFDQNLASEYTYEQAVADGVNVDYDVYRIRTKISESGSRIPALDEEGTRTVVPFRDRRTRMQRYEELQEDFTYSGEQIGRSVLAKDQIRLVLKTFRDKVLPEQYGKRTVVPKTLIFAKSDEHADDIVQIVREVFGKGNDFAAKITYKSKDVGDDPKKLLQLFRTSAALRIAVTVDMIATGTDVRPLEIVFFMRGVQSAVYFEQMKGRGARTVDETEFRQVNPDRTARRKDRFLLVDAVGVTDSPLCDARPLERTPSLSLKQLLAKAANLSIDEHEIASLASRLARLDLDMTDADRDEIARVAEGATLRDIVRRLVDAVDTDELIAVQDAGGDRAVQRRLREAVAPLTANPDLRRRILDIRRDRDTVIDVHSADELISAEGVDVAKEAVQSFRQFVKEHQDEVIVQQLRHGSGPRLTYAQLQDLADRVKRLPNVYNVDFLWRSYEELGEAPSLGEGEAAVTDLVSLLRRELGVDREVRPFRSIIEERYAAWRASQERAGVTFTPEQRWYLDRIVGVIATSVEITVEDLHGMPFDQRGGAYGFADAFGDRAASILEELNKELTA</sequence>
<dbReference type="CDD" id="cd18032">
    <property type="entry name" value="DEXHc_RE_I_III_res"/>
    <property type="match status" value="1"/>
</dbReference>
<dbReference type="SMART" id="SM00487">
    <property type="entry name" value="DEXDc"/>
    <property type="match status" value="1"/>
</dbReference>